<protein>
    <submittedName>
        <fullName evidence="1">Phage portal protein, HK97 family</fullName>
    </submittedName>
</protein>
<dbReference type="InterPro" id="IPR006944">
    <property type="entry name" value="Phage/GTA_portal"/>
</dbReference>
<dbReference type="Proteomes" id="UP000198976">
    <property type="component" value="Chromosome I"/>
</dbReference>
<proteinExistence type="predicted"/>
<dbReference type="Gene3D" id="1.20.1270.210">
    <property type="match status" value="1"/>
</dbReference>
<dbReference type="Pfam" id="PF04860">
    <property type="entry name" value="Phage_portal"/>
    <property type="match status" value="1"/>
</dbReference>
<organism evidence="1 2">
    <name type="scientific">Schaalia radingae</name>
    <dbReference type="NCBI Taxonomy" id="131110"/>
    <lineage>
        <taxon>Bacteria</taxon>
        <taxon>Bacillati</taxon>
        <taxon>Actinomycetota</taxon>
        <taxon>Actinomycetes</taxon>
        <taxon>Actinomycetales</taxon>
        <taxon>Actinomycetaceae</taxon>
        <taxon>Schaalia</taxon>
    </lineage>
</organism>
<gene>
    <name evidence="1" type="ORF">SAMN04489714_2059</name>
</gene>
<dbReference type="Gene3D" id="3.40.140.120">
    <property type="match status" value="1"/>
</dbReference>
<keyword evidence="2" id="KW-1185">Reference proteome</keyword>
<dbReference type="EMBL" id="LT629792">
    <property type="protein sequence ID" value="SDU08370.1"/>
    <property type="molecule type" value="Genomic_DNA"/>
</dbReference>
<dbReference type="InterPro" id="IPR006427">
    <property type="entry name" value="Portal_HK97"/>
</dbReference>
<name>A0ABY0VCL7_9ACTO</name>
<evidence type="ECO:0000313" key="2">
    <source>
        <dbReference type="Proteomes" id="UP000198976"/>
    </source>
</evidence>
<dbReference type="NCBIfam" id="TIGR01537">
    <property type="entry name" value="portal_HK97"/>
    <property type="match status" value="1"/>
</dbReference>
<reference evidence="1 2" key="1">
    <citation type="submission" date="2016-10" db="EMBL/GenBank/DDBJ databases">
        <authorList>
            <person name="Varghese N."/>
            <person name="Submissions S."/>
        </authorList>
    </citation>
    <scope>NUCLEOTIDE SEQUENCE [LARGE SCALE GENOMIC DNA]</scope>
    <source>
        <strain evidence="1 2">DSM 9169</strain>
    </source>
</reference>
<evidence type="ECO:0000313" key="1">
    <source>
        <dbReference type="EMBL" id="SDU08370.1"/>
    </source>
</evidence>
<accession>A0ABY0VCL7</accession>
<dbReference type="Gene3D" id="3.30.1120.70">
    <property type="match status" value="1"/>
</dbReference>
<sequence length="388" mass="42622">MCGMRIRDAWDTLIGRAQAVPVRKSPTGTVPPARTDAPGVASREAVSLAAVYRAVSIISNTVASMPYYVERDGKRIEESATPSVIRAPSLEYSRGDFVEALTTSLALTGNAYFLAEGEYRGAPAQLTPLDPHLVQPIYDPAKRRTLYAVDGKTYGRERVGHCKLFTMPGTVTGLGPIQAAATDIRGAINTRDYASKYFDATGQPSGIITTDQDMTRDEARDIIAAYNNRDPETGAELNRAYNPARVKALPKGMKYQPLSVAPREAQWIEARQFDTTSIARLFGVPASLLLAAVEGNSQTYANVEQEWISFARFTLTQYTRTIEDELTRMTVRGQRVKFNYSGLLRSDTLTRYQAYQIALACGFQTVNEVRALEDLPPLTQPAGSTTND</sequence>